<protein>
    <recommendedName>
        <fullName evidence="4">Adhesin domain-containing protein</fullName>
    </recommendedName>
</protein>
<name>A0A3A3F3Q8_9GAMM</name>
<evidence type="ECO:0000256" key="1">
    <source>
        <dbReference type="SAM" id="SignalP"/>
    </source>
</evidence>
<feature type="signal peptide" evidence="1">
    <location>
        <begin position="1"/>
        <end position="22"/>
    </location>
</feature>
<sequence length="245" mass="25429">MLSTVKTLSLIAAGLLSAQTFAWGEMPLQATKNLTLDAASLSALKVEAGSGFLHITGSDSDQVTVKAEIYQEKPHDEYCLTLQAKGKRAALGAGQCEYQTNKQTRIDLTVSIPRSFNVDVHDGSGEIIISKVADTVINDGSGSITANDITGTLEINDGSGSIDVRNVSHDIKIHDGSGNINVAKAQGNIEVHDGSGGIDLNDISGDVVVSDGSGSIRVDSAANFELLSDGSGSVKVTNIAGKTKM</sequence>
<accession>A0A3A3F3Q8</accession>
<gene>
    <name evidence="2" type="ORF">D4741_10775</name>
</gene>
<evidence type="ECO:0000313" key="2">
    <source>
        <dbReference type="EMBL" id="RJF35454.1"/>
    </source>
</evidence>
<reference evidence="2 3" key="1">
    <citation type="submission" date="2018-09" db="EMBL/GenBank/DDBJ databases">
        <title>Identification of marine bacteria producing industrial enzymes.</title>
        <authorList>
            <person name="Cheng T.H."/>
            <person name="Saidin J."/>
            <person name="Muhd D.D."/>
            <person name="Isa M.N.M."/>
            <person name="Bakar M.F.A."/>
            <person name="Ismail N."/>
        </authorList>
    </citation>
    <scope>NUCLEOTIDE SEQUENCE [LARGE SCALE GENOMIC DNA]</scope>
    <source>
        <strain evidence="2 3">MNAD 1.6</strain>
    </source>
</reference>
<proteinExistence type="predicted"/>
<comment type="caution">
    <text evidence="2">The sequence shown here is derived from an EMBL/GenBank/DDBJ whole genome shotgun (WGS) entry which is preliminary data.</text>
</comment>
<organism evidence="2 3">
    <name type="scientific">Pseudoalteromonas gelatinilytica</name>
    <dbReference type="NCBI Taxonomy" id="1703256"/>
    <lineage>
        <taxon>Bacteria</taxon>
        <taxon>Pseudomonadati</taxon>
        <taxon>Pseudomonadota</taxon>
        <taxon>Gammaproteobacteria</taxon>
        <taxon>Alteromonadales</taxon>
        <taxon>Pseudoalteromonadaceae</taxon>
        <taxon>Pseudoalteromonas</taxon>
    </lineage>
</organism>
<evidence type="ECO:0000313" key="3">
    <source>
        <dbReference type="Proteomes" id="UP000265938"/>
    </source>
</evidence>
<dbReference type="Proteomes" id="UP000265938">
    <property type="component" value="Unassembled WGS sequence"/>
</dbReference>
<dbReference type="AlphaFoldDB" id="A0A3A3F3Q8"/>
<keyword evidence="1" id="KW-0732">Signal</keyword>
<dbReference type="RefSeq" id="WP_119852958.1">
    <property type="nucleotide sequence ID" value="NZ_QYSE01000002.1"/>
</dbReference>
<feature type="chain" id="PRO_5017357061" description="Adhesin domain-containing protein" evidence="1">
    <location>
        <begin position="23"/>
        <end position="245"/>
    </location>
</feature>
<dbReference type="EMBL" id="QYSE01000002">
    <property type="protein sequence ID" value="RJF35454.1"/>
    <property type="molecule type" value="Genomic_DNA"/>
</dbReference>
<evidence type="ECO:0008006" key="4">
    <source>
        <dbReference type="Google" id="ProtNLM"/>
    </source>
</evidence>